<keyword evidence="1" id="KW-0812">Transmembrane</keyword>
<feature type="transmembrane region" description="Helical" evidence="1">
    <location>
        <begin position="253"/>
        <end position="268"/>
    </location>
</feature>
<keyword evidence="3" id="KW-1185">Reference proteome</keyword>
<dbReference type="EMBL" id="CAUZLT010000002">
    <property type="protein sequence ID" value="CAK1233785.1"/>
    <property type="molecule type" value="Genomic_DNA"/>
</dbReference>
<gene>
    <name evidence="2" type="ORF">R53137_KAKDMLNK_00477</name>
</gene>
<feature type="transmembrane region" description="Helical" evidence="1">
    <location>
        <begin position="151"/>
        <end position="168"/>
    </location>
</feature>
<keyword evidence="1" id="KW-0472">Membrane</keyword>
<feature type="transmembrane region" description="Helical" evidence="1">
    <location>
        <begin position="72"/>
        <end position="92"/>
    </location>
</feature>
<dbReference type="Proteomes" id="UP001314262">
    <property type="component" value="Unassembled WGS sequence"/>
</dbReference>
<feature type="transmembrane region" description="Helical" evidence="1">
    <location>
        <begin position="689"/>
        <end position="709"/>
    </location>
</feature>
<protein>
    <submittedName>
        <fullName evidence="2">Involved in glycosylation of proteins and lipid IVA (ArnT)</fullName>
    </submittedName>
</protein>
<name>A0ABN9YN04_9LACO</name>
<evidence type="ECO:0000313" key="3">
    <source>
        <dbReference type="Proteomes" id="UP001314262"/>
    </source>
</evidence>
<proteinExistence type="predicted"/>
<feature type="transmembrane region" description="Helical" evidence="1">
    <location>
        <begin position="416"/>
        <end position="436"/>
    </location>
</feature>
<keyword evidence="1" id="KW-1133">Transmembrane helix</keyword>
<feature type="transmembrane region" description="Helical" evidence="1">
    <location>
        <begin position="204"/>
        <end position="222"/>
    </location>
</feature>
<feature type="transmembrane region" description="Helical" evidence="1">
    <location>
        <begin position="275"/>
        <end position="295"/>
    </location>
</feature>
<evidence type="ECO:0000313" key="2">
    <source>
        <dbReference type="EMBL" id="CAK1233785.1"/>
    </source>
</evidence>
<feature type="transmembrane region" description="Helical" evidence="1">
    <location>
        <begin position="180"/>
        <end position="198"/>
    </location>
</feature>
<evidence type="ECO:0000256" key="1">
    <source>
        <dbReference type="SAM" id="Phobius"/>
    </source>
</evidence>
<reference evidence="2 3" key="1">
    <citation type="submission" date="2023-10" db="EMBL/GenBank/DDBJ databases">
        <authorList>
            <person name="Botero Cardona J."/>
        </authorList>
    </citation>
    <scope>NUCLEOTIDE SEQUENCE [LARGE SCALE GENOMIC DNA]</scope>
    <source>
        <strain evidence="2 3">R-53137</strain>
    </source>
</reference>
<organism evidence="2 3">
    <name type="scientific">Fructobacillus tropaeoli</name>
    <dbReference type="NCBI Taxonomy" id="709323"/>
    <lineage>
        <taxon>Bacteria</taxon>
        <taxon>Bacillati</taxon>
        <taxon>Bacillota</taxon>
        <taxon>Bacilli</taxon>
        <taxon>Lactobacillales</taxon>
        <taxon>Lactobacillaceae</taxon>
        <taxon>Fructobacillus</taxon>
    </lineage>
</organism>
<feature type="transmembrane region" description="Helical" evidence="1">
    <location>
        <begin position="514"/>
        <end position="533"/>
    </location>
</feature>
<comment type="caution">
    <text evidence="2">The sequence shown here is derived from an EMBL/GenBank/DDBJ whole genome shotgun (WGS) entry which is preliminary data.</text>
</comment>
<feature type="transmembrane region" description="Helical" evidence="1">
    <location>
        <begin position="12"/>
        <end position="31"/>
    </location>
</feature>
<dbReference type="RefSeq" id="WP_338347933.1">
    <property type="nucleotide sequence ID" value="NZ_CAUZLT010000002.1"/>
</dbReference>
<feature type="transmembrane region" description="Helical" evidence="1">
    <location>
        <begin position="43"/>
        <end position="60"/>
    </location>
</feature>
<accession>A0ABN9YN04</accession>
<feature type="transmembrane region" description="Helical" evidence="1">
    <location>
        <begin position="474"/>
        <end position="494"/>
    </location>
</feature>
<sequence length="736" mass="85705">MSTAYIRRFIQALLLLVLSLIFISAMFMYPLGLKTGATSYLSPVFRLGALITIFIFAYQITEKKLERIPEWFKNALVFLALIIQIIFLLTFFRPVYTDTGIITTMVGRLIENNHHWFEYYDLYPNNVNITIFWATLLKPLRLLGVTSFQSWIHWIQMFLLDYGIFYLAKSFKMINQKFGTMFFYLALFYMPWFMYAIFPYNDLLAISIFMIIIGTIIKLFSIKKNEIRKKVVYSILIGILFAFAVTIRQNSVIILIAFVLTILFSQAIDKHLKSLLIVLVLFLTIMMTVGANQVAQHEGFKVNTNRETPAVRWINMSWNPNTSGEIDGTDSSIYDNLPKNERAKKLTLELKKRLKFLGIKGIFAHTIKKIAFMFSFGFSNQDFGFSNHDMEGLQINKPILQNYSQTTAFMNMLSNLFQPFYLLLLVFAGYGCWNILAQKFQMVRPFEILSLFSAFSIVGIFAFHIVLWEVRDRYVLPIIPFFLFLSAIGIYIFFEKRKKLDTKVLPLKTLKFYIPYLQIISVFLLIVSFIHGYSKTEKLISNTTNTYFSSYIFYNEHNKELIPLQPHSVYKTDVFELKSPTNNFSMFIGNLNQEQTNQLKLSILQVDQKKAWNIPVQSGQINLKNKFPEGRYRVIIENSSSKDITITALKQLQTQNIQGPAIQRNGKVVNGLNLAFDFNDTKITPVIPMLNYFFIYFSFFFLLAMSWFVKKGGSNYLKRGRNISIRKMNKNEEINI</sequence>
<feature type="transmembrane region" description="Helical" evidence="1">
    <location>
        <begin position="448"/>
        <end position="468"/>
    </location>
</feature>